<evidence type="ECO:0000259" key="3">
    <source>
        <dbReference type="Pfam" id="PF09335"/>
    </source>
</evidence>
<keyword evidence="5" id="KW-1185">Reference proteome</keyword>
<gene>
    <name evidence="4" type="ORF">DKX38_019925</name>
</gene>
<dbReference type="Pfam" id="PF09335">
    <property type="entry name" value="VTT_dom"/>
    <property type="match status" value="1"/>
</dbReference>
<sequence>MRTLLNSRLLSPPPPFLTTNFHSSPPPCSLFHYSFRPNKRTHFLAPCSSLKQRKKEPQTLRKTNAPQSLRWFLNPKGDDSDDKIKGDGGEAEEGLEGDTAFKGTLLAGVLLFGVVGGFGAAGYIYKDQINAFLNHFSGFIEVSPFGEEELRAGSKMTEDEANGPVLRYGPAGYALFVAVYAGLEILAIPAIPLTMSAGVLFGSLVGTIIVSISGTVAASIAFLIARYFARERILKLVEGNKKFLAIDKAIGENGFKVVTLLRLSPLLPFSLGNYLYGLTSVKFIPYILGSWLGMLPGTWAYVSAGAFSRAIIVSFSLLFRYNVNSLHIWETFLRAEKRMEIGRWGMGDEARYGEGEQEESELVLGGGNGGLWTLGLGLLAMAIAAFYVTRLAKDAVKDIE</sequence>
<comment type="caution">
    <text evidence="4">The sequence shown here is derived from an EMBL/GenBank/DDBJ whole genome shotgun (WGS) entry which is preliminary data.</text>
</comment>
<keyword evidence="2" id="KW-1133">Transmembrane helix</keyword>
<feature type="compositionally biased region" description="Basic and acidic residues" evidence="1">
    <location>
        <begin position="76"/>
        <end position="88"/>
    </location>
</feature>
<feature type="domain" description="VTT" evidence="3">
    <location>
        <begin position="188"/>
        <end position="306"/>
    </location>
</feature>
<dbReference type="EMBL" id="VDCV01000013">
    <property type="protein sequence ID" value="KAB5529844.1"/>
    <property type="molecule type" value="Genomic_DNA"/>
</dbReference>
<feature type="transmembrane region" description="Helical" evidence="2">
    <location>
        <begin position="198"/>
        <end position="225"/>
    </location>
</feature>
<organism evidence="4 5">
    <name type="scientific">Salix brachista</name>
    <dbReference type="NCBI Taxonomy" id="2182728"/>
    <lineage>
        <taxon>Eukaryota</taxon>
        <taxon>Viridiplantae</taxon>
        <taxon>Streptophyta</taxon>
        <taxon>Embryophyta</taxon>
        <taxon>Tracheophyta</taxon>
        <taxon>Spermatophyta</taxon>
        <taxon>Magnoliopsida</taxon>
        <taxon>eudicotyledons</taxon>
        <taxon>Gunneridae</taxon>
        <taxon>Pentapetalae</taxon>
        <taxon>rosids</taxon>
        <taxon>fabids</taxon>
        <taxon>Malpighiales</taxon>
        <taxon>Salicaceae</taxon>
        <taxon>Saliceae</taxon>
        <taxon>Salix</taxon>
    </lineage>
</organism>
<feature type="transmembrane region" description="Helical" evidence="2">
    <location>
        <begin position="105"/>
        <end position="125"/>
    </location>
</feature>
<evidence type="ECO:0000313" key="5">
    <source>
        <dbReference type="Proteomes" id="UP000326939"/>
    </source>
</evidence>
<feature type="transmembrane region" description="Helical" evidence="2">
    <location>
        <begin position="299"/>
        <end position="319"/>
    </location>
</feature>
<dbReference type="InterPro" id="IPR032816">
    <property type="entry name" value="VTT_dom"/>
</dbReference>
<name>A0A5N5KHP1_9ROSI</name>
<protein>
    <recommendedName>
        <fullName evidence="3">VTT domain-containing protein</fullName>
    </recommendedName>
</protein>
<dbReference type="PANTHER" id="PTHR46826">
    <property type="match status" value="1"/>
</dbReference>
<evidence type="ECO:0000256" key="1">
    <source>
        <dbReference type="SAM" id="MobiDB-lite"/>
    </source>
</evidence>
<evidence type="ECO:0000313" key="4">
    <source>
        <dbReference type="EMBL" id="KAB5529844.1"/>
    </source>
</evidence>
<dbReference type="Proteomes" id="UP000326939">
    <property type="component" value="Chromosome 13"/>
</dbReference>
<proteinExistence type="predicted"/>
<reference evidence="5" key="1">
    <citation type="journal article" date="2019" name="Gigascience">
        <title>De novo genome assembly of the endangered Acer yangbiense, a plant species with extremely small populations endemic to Yunnan Province, China.</title>
        <authorList>
            <person name="Yang J."/>
            <person name="Wariss H.M."/>
            <person name="Tao L."/>
            <person name="Zhang R."/>
            <person name="Yun Q."/>
            <person name="Hollingsworth P."/>
            <person name="Dao Z."/>
            <person name="Luo G."/>
            <person name="Guo H."/>
            <person name="Ma Y."/>
            <person name="Sun W."/>
        </authorList>
    </citation>
    <scope>NUCLEOTIDE SEQUENCE [LARGE SCALE GENOMIC DNA]</scope>
    <source>
        <strain evidence="5">cv. br00</strain>
    </source>
</reference>
<feature type="transmembrane region" description="Helical" evidence="2">
    <location>
        <begin position="369"/>
        <end position="388"/>
    </location>
</feature>
<dbReference type="AlphaFoldDB" id="A0A5N5KHP1"/>
<dbReference type="PANTHER" id="PTHR46826:SF1">
    <property type="entry name" value="TVP38_TMEM64 FAMILY MEMBRANE PROTEIN YDJX"/>
    <property type="match status" value="1"/>
</dbReference>
<dbReference type="InterPro" id="IPR053240">
    <property type="entry name" value="VTT_domain"/>
</dbReference>
<feature type="region of interest" description="Disordered" evidence="1">
    <location>
        <begin position="54"/>
        <end position="92"/>
    </location>
</feature>
<keyword evidence="2" id="KW-0812">Transmembrane</keyword>
<keyword evidence="2" id="KW-0472">Membrane</keyword>
<accession>A0A5N5KHP1</accession>
<feature type="transmembrane region" description="Helical" evidence="2">
    <location>
        <begin position="171"/>
        <end position="191"/>
    </location>
</feature>
<evidence type="ECO:0000256" key="2">
    <source>
        <dbReference type="SAM" id="Phobius"/>
    </source>
</evidence>